<evidence type="ECO:0000259" key="1">
    <source>
        <dbReference type="Pfam" id="PF04230"/>
    </source>
</evidence>
<dbReference type="EMBL" id="JBEPMY010000001">
    <property type="protein sequence ID" value="MET3752706.1"/>
    <property type="molecule type" value="Genomic_DNA"/>
</dbReference>
<keyword evidence="3" id="KW-1185">Reference proteome</keyword>
<organism evidence="2 3">
    <name type="scientific">Rhizobium binae</name>
    <dbReference type="NCBI Taxonomy" id="1138190"/>
    <lineage>
        <taxon>Bacteria</taxon>
        <taxon>Pseudomonadati</taxon>
        <taxon>Pseudomonadota</taxon>
        <taxon>Alphaproteobacteria</taxon>
        <taxon>Hyphomicrobiales</taxon>
        <taxon>Rhizobiaceae</taxon>
        <taxon>Rhizobium/Agrobacterium group</taxon>
        <taxon>Rhizobium</taxon>
    </lineage>
</organism>
<accession>A0ABV2M8A8</accession>
<sequence length="381" mass="43347">MARKPKFSASLSSSCQKRNVLPYPSRLEAKMNINKRGRMTSQSRSELIAKLNGMIHDCLKDYVSREEPLAILDFPDIRNCGDSAIWLGEMAYLKDRFGKRPDYVSRLYDFSADELKRRVPTGPIFIHGGGNFGDIWVAHQDFREMIMERFPDRQIIQFPQSIHYSSAERIEQSKRAIGRYKNFVLLVRDEESKEFSEKHFDCTVRLCPDMAFAIGPLAERATQIPVLAMLREDAERVGGSERKIPSDIPVEDWITESKRKVDIAKKLGVASAYLALKPSEVALRRLDAAAHNRFERGISQISRARAIVTDRLHVHICSLLLGRPHAVLDNSYGKIRRFMNAFSGGTDLSYKATSLEDGIDWARRQAAKGRVDEKETVSLRA</sequence>
<comment type="caution">
    <text evidence="2">The sequence shown here is derived from an EMBL/GenBank/DDBJ whole genome shotgun (WGS) entry which is preliminary data.</text>
</comment>
<keyword evidence="2" id="KW-0808">Transferase</keyword>
<feature type="domain" description="Polysaccharide pyruvyl transferase" evidence="1">
    <location>
        <begin position="79"/>
        <end position="332"/>
    </location>
</feature>
<dbReference type="GO" id="GO:0016740">
    <property type="term" value="F:transferase activity"/>
    <property type="evidence" value="ECO:0007669"/>
    <property type="project" value="UniProtKB-KW"/>
</dbReference>
<protein>
    <submittedName>
        <fullName evidence="2">Pyruvyl transferase EpsO</fullName>
        <ecNumber evidence="2">2.-.-.-</ecNumber>
    </submittedName>
</protein>
<proteinExistence type="predicted"/>
<name>A0ABV2M8A8_9HYPH</name>
<reference evidence="2 3" key="1">
    <citation type="submission" date="2024-06" db="EMBL/GenBank/DDBJ databases">
        <title>Genomic Encyclopedia of Type Strains, Phase IV (KMG-IV): sequencing the most valuable type-strain genomes for metagenomic binning, comparative biology and taxonomic classification.</title>
        <authorList>
            <person name="Goeker M."/>
        </authorList>
    </citation>
    <scope>NUCLEOTIDE SEQUENCE [LARGE SCALE GENOMIC DNA]</scope>
    <source>
        <strain evidence="2 3">DSM 29288</strain>
    </source>
</reference>
<evidence type="ECO:0000313" key="3">
    <source>
        <dbReference type="Proteomes" id="UP001549077"/>
    </source>
</evidence>
<dbReference type="Pfam" id="PF04230">
    <property type="entry name" value="PS_pyruv_trans"/>
    <property type="match status" value="1"/>
</dbReference>
<gene>
    <name evidence="2" type="ORF">ABID08_000045</name>
</gene>
<dbReference type="InterPro" id="IPR007345">
    <property type="entry name" value="Polysacch_pyruvyl_Trfase"/>
</dbReference>
<dbReference type="EC" id="2.-.-.-" evidence="2"/>
<dbReference type="Proteomes" id="UP001549077">
    <property type="component" value="Unassembled WGS sequence"/>
</dbReference>
<evidence type="ECO:0000313" key="2">
    <source>
        <dbReference type="EMBL" id="MET3752706.1"/>
    </source>
</evidence>